<dbReference type="EMBL" id="AAWS01000002">
    <property type="protein sequence ID" value="EAY31730.1"/>
    <property type="molecule type" value="Genomic_DNA"/>
</dbReference>
<dbReference type="InterPro" id="IPR049516">
    <property type="entry name" value="FAD-depend_C"/>
</dbReference>
<sequence>MMKQLKLTLSPEIAYNDEALAQYIATKISAVNQDDFTIRKLKRSIDARGKNIKVHLQAEVYFNESPPPLLDYKQDYPNVAQAPQVVVVGAGPGGLFAALRLIELGYKPVVLERGKDVQTRRRDLASINKDHLVNGESNYCFGEGGAGTYSDGKLYTRSKKRGSVRRILEILVAHGAVDDILVDTHPHIGTNKLPRIVSNLRESVLQAGGEVHFDTKVTDFVLKEGEMKGVITQQGDKIEGLGVILATGHSARDIFIRLHEQGIYIESKPFALGVRIEHPQQLIDQIQYNCKDRGEYLPASSYSLAAQAVYEGKQRGVFSFCMCPGGFIVPAATAPGEVVVNGMSPSRRNSKFANSGMVVSVLPEDLEPYQQYGALAGMHFQREVEQRSCQIAGTTQTAPAQKMRDFVNKKISGQLLETSYQPGLKSIAIDEVLPPFIAQSLRKGFQLFGKKMKGYLTNEAQIVGVESRTSSPVRIPRNKESFEHVQTKRLYPCAEGAGYAGGIMSAAIDGEKCAEKLVEKYGK</sequence>
<dbReference type="Proteomes" id="UP000004095">
    <property type="component" value="Unassembled WGS sequence"/>
</dbReference>
<comment type="caution">
    <text evidence="2">The sequence shown here is derived from an EMBL/GenBank/DDBJ whole genome shotgun (WGS) entry which is preliminary data.</text>
</comment>
<dbReference type="eggNOG" id="COG2509">
    <property type="taxonomic scope" value="Bacteria"/>
</dbReference>
<dbReference type="PANTHER" id="PTHR42842">
    <property type="entry name" value="FAD/NAD(P)-BINDING OXIDOREDUCTASE"/>
    <property type="match status" value="1"/>
</dbReference>
<dbReference type="PIRSF" id="PIRSF038984">
    <property type="entry name" value="FAD_binding_protein"/>
    <property type="match status" value="1"/>
</dbReference>
<dbReference type="InterPro" id="IPR028348">
    <property type="entry name" value="FAD-binding_protein"/>
</dbReference>
<dbReference type="AlphaFoldDB" id="A1ZDJ1"/>
<dbReference type="InterPro" id="IPR036188">
    <property type="entry name" value="FAD/NAD-bd_sf"/>
</dbReference>
<dbReference type="PANTHER" id="PTHR42842:SF3">
    <property type="entry name" value="FAD_NAD(P)-BINDING OXIDOREDUCTASE FAMILY PROTEIN"/>
    <property type="match status" value="1"/>
</dbReference>
<keyword evidence="3" id="KW-1185">Reference proteome</keyword>
<evidence type="ECO:0000313" key="3">
    <source>
        <dbReference type="Proteomes" id="UP000004095"/>
    </source>
</evidence>
<dbReference type="OrthoDB" id="9772594at2"/>
<evidence type="ECO:0000259" key="1">
    <source>
        <dbReference type="Pfam" id="PF21688"/>
    </source>
</evidence>
<evidence type="ECO:0000313" key="2">
    <source>
        <dbReference type="EMBL" id="EAY31730.1"/>
    </source>
</evidence>
<reference evidence="2 3" key="1">
    <citation type="submission" date="2007-01" db="EMBL/GenBank/DDBJ databases">
        <authorList>
            <person name="Haygood M."/>
            <person name="Podell S."/>
            <person name="Anderson C."/>
            <person name="Hopkinson B."/>
            <person name="Roe K."/>
            <person name="Barbeau K."/>
            <person name="Gaasterland T."/>
            <person name="Ferriera S."/>
            <person name="Johnson J."/>
            <person name="Kravitz S."/>
            <person name="Beeson K."/>
            <person name="Sutton G."/>
            <person name="Rogers Y.-H."/>
            <person name="Friedman R."/>
            <person name="Frazier M."/>
            <person name="Venter J.C."/>
        </authorList>
    </citation>
    <scope>NUCLEOTIDE SEQUENCE [LARGE SCALE GENOMIC DNA]</scope>
    <source>
        <strain evidence="2 3">ATCC 23134</strain>
    </source>
</reference>
<feature type="domain" description="FAD-dependent protein C-terminal" evidence="1">
    <location>
        <begin position="269"/>
        <end position="469"/>
    </location>
</feature>
<accession>A1ZDJ1</accession>
<protein>
    <submittedName>
        <fullName evidence="2">NAD-utilizing dehydrogenases</fullName>
    </submittedName>
</protein>
<dbReference type="Gene3D" id="3.50.50.60">
    <property type="entry name" value="FAD/NAD(P)-binding domain"/>
    <property type="match status" value="2"/>
</dbReference>
<dbReference type="RefSeq" id="WP_002693582.1">
    <property type="nucleotide sequence ID" value="NZ_AAWS01000002.1"/>
</dbReference>
<name>A1ZDJ1_MICM2</name>
<gene>
    <name evidence="2" type="ORF">M23134_05236</name>
</gene>
<dbReference type="Pfam" id="PF21688">
    <property type="entry name" value="FAD-depend_C"/>
    <property type="match status" value="1"/>
</dbReference>
<dbReference type="PRINTS" id="PR00411">
    <property type="entry name" value="PNDRDTASEI"/>
</dbReference>
<dbReference type="SUPFAM" id="SSF51905">
    <property type="entry name" value="FAD/NAD(P)-binding domain"/>
    <property type="match status" value="1"/>
</dbReference>
<proteinExistence type="predicted"/>
<organism evidence="2 3">
    <name type="scientific">Microscilla marina ATCC 23134</name>
    <dbReference type="NCBI Taxonomy" id="313606"/>
    <lineage>
        <taxon>Bacteria</taxon>
        <taxon>Pseudomonadati</taxon>
        <taxon>Bacteroidota</taxon>
        <taxon>Cytophagia</taxon>
        <taxon>Cytophagales</taxon>
        <taxon>Microscillaceae</taxon>
        <taxon>Microscilla</taxon>
    </lineage>
</organism>